<dbReference type="InterPro" id="IPR032858">
    <property type="entry name" value="CcoP_N"/>
</dbReference>
<feature type="region of interest" description="Disordered" evidence="5">
    <location>
        <begin position="279"/>
        <end position="301"/>
    </location>
</feature>
<evidence type="ECO:0000256" key="1">
    <source>
        <dbReference type="ARBA" id="ARBA00022617"/>
    </source>
</evidence>
<evidence type="ECO:0000313" key="9">
    <source>
        <dbReference type="Proteomes" id="UP000075583"/>
    </source>
</evidence>
<dbReference type="SUPFAM" id="SSF46626">
    <property type="entry name" value="Cytochrome c"/>
    <property type="match status" value="1"/>
</dbReference>
<organism evidence="8 9">
    <name type="scientific">Roseivirga ehrenbergii (strain DSM 102268 / JCM 13514 / KCTC 12282 / NCIMB 14502 / KMM 6017)</name>
    <dbReference type="NCBI Taxonomy" id="279360"/>
    <lineage>
        <taxon>Bacteria</taxon>
        <taxon>Pseudomonadati</taxon>
        <taxon>Bacteroidota</taxon>
        <taxon>Cytophagia</taxon>
        <taxon>Cytophagales</taxon>
        <taxon>Roseivirgaceae</taxon>
        <taxon>Roseivirga</taxon>
    </lineage>
</organism>
<keyword evidence="3 4" id="KW-0408">Iron</keyword>
<dbReference type="Pfam" id="PF13442">
    <property type="entry name" value="Cytochrome_CBB3"/>
    <property type="match status" value="1"/>
</dbReference>
<feature type="domain" description="Cytochrome c" evidence="7">
    <location>
        <begin position="201"/>
        <end position="280"/>
    </location>
</feature>
<dbReference type="PANTHER" id="PTHR33751">
    <property type="entry name" value="CBB3-TYPE CYTOCHROME C OXIDASE SUBUNIT FIXP"/>
    <property type="match status" value="1"/>
</dbReference>
<dbReference type="AlphaFoldDB" id="A0A150XPN2"/>
<dbReference type="Pfam" id="PF14715">
    <property type="entry name" value="FixP_N"/>
    <property type="match status" value="1"/>
</dbReference>
<keyword evidence="2 4" id="KW-0479">Metal-binding</keyword>
<sequence>MKTTKLMERIKSKIKNLSSKYMLLPFLFLTTPLAAQTESSTGISQTTAFYVVIGLLIIVSLLVILLAFNIVSLLKAVVQKEMSPEKKASMEKEPSWFAKTWAKWNDLKPLEEEQDIMLDHDYDGIKELDNHLPPWWKALFYLSIVYAVIYLMVFHVFKSAPLQEEEYEIEMALAQAAKSNMEQTIVVDFDESNVPFNDDAEALADGKKFFEAQCGMCHKADGGGLAGPNLTDDYWKHGGSMTDIYNVIKNGVPNTAMISWESKLNPLRLQNVASYVKSLRGTNPPGALPPDGELYVEESNQ</sequence>
<dbReference type="GO" id="GO:0046872">
    <property type="term" value="F:metal ion binding"/>
    <property type="evidence" value="ECO:0007669"/>
    <property type="project" value="UniProtKB-KW"/>
</dbReference>
<evidence type="ECO:0000256" key="5">
    <source>
        <dbReference type="SAM" id="MobiDB-lite"/>
    </source>
</evidence>
<evidence type="ECO:0000256" key="4">
    <source>
        <dbReference type="PROSITE-ProRule" id="PRU00433"/>
    </source>
</evidence>
<dbReference type="STRING" id="279360.MB14_16330"/>
<comment type="caution">
    <text evidence="8">The sequence shown here is derived from an EMBL/GenBank/DDBJ whole genome shotgun (WGS) entry which is preliminary data.</text>
</comment>
<dbReference type="Gene3D" id="1.10.760.10">
    <property type="entry name" value="Cytochrome c-like domain"/>
    <property type="match status" value="1"/>
</dbReference>
<keyword evidence="6" id="KW-0472">Membrane</keyword>
<dbReference type="Proteomes" id="UP000075583">
    <property type="component" value="Unassembled WGS sequence"/>
</dbReference>
<dbReference type="EMBL" id="LQZQ01000004">
    <property type="protein sequence ID" value="KYG80708.1"/>
    <property type="molecule type" value="Genomic_DNA"/>
</dbReference>
<evidence type="ECO:0000313" key="8">
    <source>
        <dbReference type="EMBL" id="KYG80708.1"/>
    </source>
</evidence>
<evidence type="ECO:0000259" key="7">
    <source>
        <dbReference type="PROSITE" id="PS51007"/>
    </source>
</evidence>
<proteinExistence type="predicted"/>
<evidence type="ECO:0000256" key="2">
    <source>
        <dbReference type="ARBA" id="ARBA00022723"/>
    </source>
</evidence>
<feature type="transmembrane region" description="Helical" evidence="6">
    <location>
        <begin position="138"/>
        <end position="157"/>
    </location>
</feature>
<evidence type="ECO:0000256" key="6">
    <source>
        <dbReference type="SAM" id="Phobius"/>
    </source>
</evidence>
<dbReference type="InterPro" id="IPR050597">
    <property type="entry name" value="Cytochrome_c_Oxidase_Subunit"/>
</dbReference>
<name>A0A150XPN2_ROSEK</name>
<keyword evidence="9" id="KW-1185">Reference proteome</keyword>
<accession>A0A150XPN2</accession>
<keyword evidence="6" id="KW-1133">Transmembrane helix</keyword>
<gene>
    <name evidence="8" type="ORF">MB14_16330</name>
</gene>
<reference evidence="8" key="1">
    <citation type="submission" date="2016-01" db="EMBL/GenBank/DDBJ databases">
        <title>Genome sequencing of Roseivirga ehrenbergii KMM 6017.</title>
        <authorList>
            <person name="Selvaratnam C."/>
            <person name="Thevarajoo S."/>
            <person name="Goh K.M."/>
            <person name="Ee R."/>
            <person name="Chan K.-G."/>
            <person name="Chong C.S."/>
        </authorList>
    </citation>
    <scope>NUCLEOTIDE SEQUENCE [LARGE SCALE GENOMIC DNA]</scope>
    <source>
        <strain evidence="8">KMM 6017</strain>
    </source>
</reference>
<protein>
    <recommendedName>
        <fullName evidence="7">Cytochrome c domain-containing protein</fullName>
    </recommendedName>
</protein>
<dbReference type="InterPro" id="IPR036909">
    <property type="entry name" value="Cyt_c-like_dom_sf"/>
</dbReference>
<feature type="transmembrane region" description="Helical" evidence="6">
    <location>
        <begin position="49"/>
        <end position="74"/>
    </location>
</feature>
<dbReference type="InterPro" id="IPR038414">
    <property type="entry name" value="CcoP_N_sf"/>
</dbReference>
<dbReference type="Gene3D" id="6.10.280.130">
    <property type="match status" value="1"/>
</dbReference>
<dbReference type="GO" id="GO:0009055">
    <property type="term" value="F:electron transfer activity"/>
    <property type="evidence" value="ECO:0007669"/>
    <property type="project" value="InterPro"/>
</dbReference>
<dbReference type="InterPro" id="IPR009056">
    <property type="entry name" value="Cyt_c-like_dom"/>
</dbReference>
<dbReference type="PROSITE" id="PS51007">
    <property type="entry name" value="CYTC"/>
    <property type="match status" value="1"/>
</dbReference>
<dbReference type="GO" id="GO:0020037">
    <property type="term" value="F:heme binding"/>
    <property type="evidence" value="ECO:0007669"/>
    <property type="project" value="InterPro"/>
</dbReference>
<dbReference type="PANTHER" id="PTHR33751:SF1">
    <property type="entry name" value="CBB3-TYPE CYTOCHROME C OXIDASE SUBUNIT FIXP"/>
    <property type="match status" value="1"/>
</dbReference>
<evidence type="ECO:0000256" key="3">
    <source>
        <dbReference type="ARBA" id="ARBA00023004"/>
    </source>
</evidence>
<keyword evidence="6" id="KW-0812">Transmembrane</keyword>
<keyword evidence="1 4" id="KW-0349">Heme</keyword>